<dbReference type="Gene3D" id="2.40.10.10">
    <property type="entry name" value="Trypsin-like serine proteases"/>
    <property type="match status" value="2"/>
</dbReference>
<name>A0A1H9NER6_9BACT</name>
<dbReference type="AlphaFoldDB" id="A0A1H9NER6"/>
<reference evidence="7" key="1">
    <citation type="submission" date="2016-10" db="EMBL/GenBank/DDBJ databases">
        <authorList>
            <person name="Varghese N."/>
            <person name="Submissions S."/>
        </authorList>
    </citation>
    <scope>NUCLEOTIDE SEQUENCE [LARGE SCALE GENOMIC DNA]</scope>
    <source>
        <strain evidence="7">DSM 24740</strain>
    </source>
</reference>
<keyword evidence="2" id="KW-0645">Protease</keyword>
<dbReference type="STRING" id="478744.SAMN05444359_1364"/>
<dbReference type="PANTHER" id="PTHR43343:SF3">
    <property type="entry name" value="PROTEASE DO-LIKE 8, CHLOROPLASTIC"/>
    <property type="match status" value="1"/>
</dbReference>
<dbReference type="InParanoid" id="A0A1H9NER6"/>
<evidence type="ECO:0000256" key="2">
    <source>
        <dbReference type="ARBA" id="ARBA00022670"/>
    </source>
</evidence>
<evidence type="ECO:0000313" key="7">
    <source>
        <dbReference type="Proteomes" id="UP000199021"/>
    </source>
</evidence>
<dbReference type="EMBL" id="FOFB01000036">
    <property type="protein sequence ID" value="SER33863.1"/>
    <property type="molecule type" value="Genomic_DNA"/>
</dbReference>
<gene>
    <name evidence="6" type="ORF">SAMN05444359_1364</name>
</gene>
<dbReference type="SUPFAM" id="SSF50156">
    <property type="entry name" value="PDZ domain-like"/>
    <property type="match status" value="1"/>
</dbReference>
<dbReference type="GO" id="GO:0006508">
    <property type="term" value="P:proteolysis"/>
    <property type="evidence" value="ECO:0007669"/>
    <property type="project" value="UniProtKB-KW"/>
</dbReference>
<accession>A0A1H9NER6</accession>
<evidence type="ECO:0000256" key="4">
    <source>
        <dbReference type="ARBA" id="ARBA00022825"/>
    </source>
</evidence>
<dbReference type="InterPro" id="IPR009003">
    <property type="entry name" value="Peptidase_S1_PA"/>
</dbReference>
<evidence type="ECO:0000256" key="1">
    <source>
        <dbReference type="ARBA" id="ARBA00010541"/>
    </source>
</evidence>
<feature type="domain" description="PDZ" evidence="5">
    <location>
        <begin position="303"/>
        <end position="395"/>
    </location>
</feature>
<keyword evidence="4" id="KW-0720">Serine protease</keyword>
<dbReference type="InterPro" id="IPR043504">
    <property type="entry name" value="Peptidase_S1_PA_chymotrypsin"/>
</dbReference>
<comment type="similarity">
    <text evidence="1">Belongs to the peptidase S1C family.</text>
</comment>
<evidence type="ECO:0000313" key="6">
    <source>
        <dbReference type="EMBL" id="SER33863.1"/>
    </source>
</evidence>
<dbReference type="SUPFAM" id="SSF50494">
    <property type="entry name" value="Trypsin-like serine proteases"/>
    <property type="match status" value="1"/>
</dbReference>
<dbReference type="GO" id="GO:0004252">
    <property type="term" value="F:serine-type endopeptidase activity"/>
    <property type="evidence" value="ECO:0007669"/>
    <property type="project" value="InterPro"/>
</dbReference>
<dbReference type="PROSITE" id="PS50106">
    <property type="entry name" value="PDZ"/>
    <property type="match status" value="1"/>
</dbReference>
<dbReference type="PANTHER" id="PTHR43343">
    <property type="entry name" value="PEPTIDASE S12"/>
    <property type="match status" value="1"/>
</dbReference>
<dbReference type="Pfam" id="PF13180">
    <property type="entry name" value="PDZ_2"/>
    <property type="match status" value="1"/>
</dbReference>
<dbReference type="Gene3D" id="2.30.42.10">
    <property type="match status" value="1"/>
</dbReference>
<dbReference type="InterPro" id="IPR036034">
    <property type="entry name" value="PDZ_sf"/>
</dbReference>
<sequence length="409" mass="43913">MRYFWTSQMNRSVKNFLLSFLIILVAFAAGRYLFPASPVFSLAPADSAKPAEVSTPAEVAAEQTVSATESPVIQQTSALAAESLTDEEATAYTDTELHTIRLFEDASPSVCYITTKTRQRSFWSRDVSEVPSGSGSGFVWDEDGHIITNYHVIRGATQAVVTLANGESYQASLVGVAKEKDLAVLKIEASERELIPIPVGSSEGIRVGQAVYAIGNPFGLDQTLTTGIVSALDREINSQANVPIKGVIQSDAAINPGNSGGPLLDSKGLLIGVNTAIYSPSGASAGIGFSIPVDVVRYVVPDLIRYGEVRRATVGVEFRQLRRGGGLMVYDVTANGPGQKAGIRGLSRDNRGNWVLGDVLVGINGKSITNNTEYFLEMEKYDPGEYVTLNLLRDEREVKVEVQLGSTVE</sequence>
<dbReference type="PRINTS" id="PR00834">
    <property type="entry name" value="PROTEASES2C"/>
</dbReference>
<dbReference type="FunFam" id="2.40.10.10:FF:000001">
    <property type="entry name" value="Periplasmic serine protease DegS"/>
    <property type="match status" value="1"/>
</dbReference>
<protein>
    <submittedName>
        <fullName evidence="6">DegP2 peptidase. Serine peptidase. MEROPS family S01B</fullName>
    </submittedName>
</protein>
<evidence type="ECO:0000256" key="3">
    <source>
        <dbReference type="ARBA" id="ARBA00022801"/>
    </source>
</evidence>
<dbReference type="InterPro" id="IPR051201">
    <property type="entry name" value="Chloro_Bact_Ser_Proteases"/>
</dbReference>
<dbReference type="Proteomes" id="UP000199021">
    <property type="component" value="Unassembled WGS sequence"/>
</dbReference>
<keyword evidence="7" id="KW-1185">Reference proteome</keyword>
<organism evidence="6 7">
    <name type="scientific">Neolewinella agarilytica</name>
    <dbReference type="NCBI Taxonomy" id="478744"/>
    <lineage>
        <taxon>Bacteria</taxon>
        <taxon>Pseudomonadati</taxon>
        <taxon>Bacteroidota</taxon>
        <taxon>Saprospiria</taxon>
        <taxon>Saprospirales</taxon>
        <taxon>Lewinellaceae</taxon>
        <taxon>Neolewinella</taxon>
    </lineage>
</organism>
<dbReference type="InterPro" id="IPR001478">
    <property type="entry name" value="PDZ"/>
</dbReference>
<dbReference type="Pfam" id="PF13365">
    <property type="entry name" value="Trypsin_2"/>
    <property type="match status" value="1"/>
</dbReference>
<keyword evidence="3" id="KW-0378">Hydrolase</keyword>
<dbReference type="InterPro" id="IPR001940">
    <property type="entry name" value="Peptidase_S1C"/>
</dbReference>
<proteinExistence type="inferred from homology"/>
<evidence type="ECO:0000259" key="5">
    <source>
        <dbReference type="PROSITE" id="PS50106"/>
    </source>
</evidence>